<name>A0AAE0QTY2_9TELE</name>
<dbReference type="EMBL" id="JAUCMX010000010">
    <property type="protein sequence ID" value="KAK3532902.1"/>
    <property type="molecule type" value="Genomic_DNA"/>
</dbReference>
<feature type="compositionally biased region" description="Polar residues" evidence="1">
    <location>
        <begin position="35"/>
        <end position="56"/>
    </location>
</feature>
<feature type="region of interest" description="Disordered" evidence="1">
    <location>
        <begin position="34"/>
        <end position="80"/>
    </location>
</feature>
<dbReference type="AlphaFoldDB" id="A0AAE0QTY2"/>
<sequence length="162" mass="17561">MAGLQSGLFIFLIYGVYNTEIRSTVNRIKERRKAQNFSNCGSSRPSSSITNSQPGSSPVPDALGRHDFDANQLGSVSTSSDCGSLSYSTGRHFSVPCIHDSLKEDLSCLASGTHMTRQDKTQSRVQCVEGKADSCSLHVPMATELHSSYALYSSPQQQSSDF</sequence>
<comment type="caution">
    <text evidence="2">The sequence shown here is derived from an EMBL/GenBank/DDBJ whole genome shotgun (WGS) entry which is preliminary data.</text>
</comment>
<accession>A0AAE0QTY2</accession>
<protein>
    <submittedName>
        <fullName evidence="2">Uncharacterized protein</fullName>
    </submittedName>
</protein>
<gene>
    <name evidence="2" type="ORF">QTP70_002246</name>
</gene>
<dbReference type="Proteomes" id="UP001274896">
    <property type="component" value="Unassembled WGS sequence"/>
</dbReference>
<reference evidence="2" key="1">
    <citation type="submission" date="2023-06" db="EMBL/GenBank/DDBJ databases">
        <title>Male Hemibagrus guttatus genome.</title>
        <authorList>
            <person name="Bian C."/>
        </authorList>
    </citation>
    <scope>NUCLEOTIDE SEQUENCE</scope>
    <source>
        <strain evidence="2">Male_cb2023</strain>
        <tissue evidence="2">Muscle</tissue>
    </source>
</reference>
<evidence type="ECO:0000313" key="3">
    <source>
        <dbReference type="Proteomes" id="UP001274896"/>
    </source>
</evidence>
<proteinExistence type="predicted"/>
<evidence type="ECO:0000256" key="1">
    <source>
        <dbReference type="SAM" id="MobiDB-lite"/>
    </source>
</evidence>
<keyword evidence="3" id="KW-1185">Reference proteome</keyword>
<organism evidence="2 3">
    <name type="scientific">Hemibagrus guttatus</name>
    <dbReference type="NCBI Taxonomy" id="175788"/>
    <lineage>
        <taxon>Eukaryota</taxon>
        <taxon>Metazoa</taxon>
        <taxon>Chordata</taxon>
        <taxon>Craniata</taxon>
        <taxon>Vertebrata</taxon>
        <taxon>Euteleostomi</taxon>
        <taxon>Actinopterygii</taxon>
        <taxon>Neopterygii</taxon>
        <taxon>Teleostei</taxon>
        <taxon>Ostariophysi</taxon>
        <taxon>Siluriformes</taxon>
        <taxon>Bagridae</taxon>
        <taxon>Hemibagrus</taxon>
    </lineage>
</organism>
<evidence type="ECO:0000313" key="2">
    <source>
        <dbReference type="EMBL" id="KAK3532902.1"/>
    </source>
</evidence>